<proteinExistence type="inferred from homology"/>
<feature type="transmembrane region" description="Helical" evidence="8">
    <location>
        <begin position="446"/>
        <end position="465"/>
    </location>
</feature>
<dbReference type="InterPro" id="IPR006037">
    <property type="entry name" value="RCK_C"/>
</dbReference>
<protein>
    <submittedName>
        <fullName evidence="10">Aspartate-alanine antiporter</fullName>
    </submittedName>
</protein>
<feature type="transmembrane region" description="Helical" evidence="8">
    <location>
        <begin position="536"/>
        <end position="561"/>
    </location>
</feature>
<keyword evidence="11" id="KW-1185">Reference proteome</keyword>
<dbReference type="NCBIfam" id="TIGR01625">
    <property type="entry name" value="YidE_YbjL_dupl"/>
    <property type="match status" value="1"/>
</dbReference>
<comment type="similarity">
    <text evidence="2">Belongs to the AAE transporter (TC 2.A.81) family.</text>
</comment>
<keyword evidence="3" id="KW-0813">Transport</keyword>
<evidence type="ECO:0000256" key="7">
    <source>
        <dbReference type="ARBA" id="ARBA00023136"/>
    </source>
</evidence>
<dbReference type="Pfam" id="PF02080">
    <property type="entry name" value="TrkA_C"/>
    <property type="match status" value="1"/>
</dbReference>
<reference evidence="10 11" key="1">
    <citation type="submission" date="2017-01" db="EMBL/GenBank/DDBJ databases">
        <title>Genome analysis of Paenibacillus selenitrireducens ES3-24.</title>
        <authorList>
            <person name="Xu D."/>
            <person name="Yao R."/>
            <person name="Zheng S."/>
        </authorList>
    </citation>
    <scope>NUCLEOTIDE SEQUENCE [LARGE SCALE GENOMIC DNA]</scope>
    <source>
        <strain evidence="10 11">ES3-24</strain>
    </source>
</reference>
<feature type="transmembrane region" description="Helical" evidence="8">
    <location>
        <begin position="154"/>
        <end position="177"/>
    </location>
</feature>
<evidence type="ECO:0000256" key="6">
    <source>
        <dbReference type="ARBA" id="ARBA00022989"/>
    </source>
</evidence>
<dbReference type="InterPro" id="IPR036721">
    <property type="entry name" value="RCK_C_sf"/>
</dbReference>
<dbReference type="Pfam" id="PF06826">
    <property type="entry name" value="Asp-Al_Ex"/>
    <property type="match status" value="2"/>
</dbReference>
<feature type="transmembrane region" description="Helical" evidence="8">
    <location>
        <begin position="12"/>
        <end position="29"/>
    </location>
</feature>
<dbReference type="PROSITE" id="PS51202">
    <property type="entry name" value="RCK_C"/>
    <property type="match status" value="1"/>
</dbReference>
<comment type="subcellular location">
    <subcellularLocation>
        <location evidence="1">Cell membrane</location>
        <topology evidence="1">Multi-pass membrane protein</topology>
    </subcellularLocation>
</comment>
<dbReference type="Proteomes" id="UP000190188">
    <property type="component" value="Unassembled WGS sequence"/>
</dbReference>
<dbReference type="EMBL" id="MSZX01000003">
    <property type="protein sequence ID" value="OPA79528.1"/>
    <property type="molecule type" value="Genomic_DNA"/>
</dbReference>
<dbReference type="STRING" id="1324314.BVG16_10470"/>
<evidence type="ECO:0000256" key="3">
    <source>
        <dbReference type="ARBA" id="ARBA00022448"/>
    </source>
</evidence>
<evidence type="ECO:0000313" key="10">
    <source>
        <dbReference type="EMBL" id="OPA79528.1"/>
    </source>
</evidence>
<sequence length="563" mass="60274">MHWAHDLLEKYPELAIFLTLGIGYAVGKIRIGSFKVGAVTGTLLTGVLVGQLDITVAPVVKSFFFLLFLFAMGYQVGPQFVHGLKKEGLPQVLFAVIVCVVGLASAYAGALILGYNPGQGAGLLSGALTQSAAIGVASDSINALHLAPEEQKSMISFVVVGYAITYIFGTIGAAWFLSSIGPKILRINLVEECKKLEEQVGVTATNEEVSSSYRFNVYRAYRVESSHYIGKTIEEIEQFFRDKGNRIFILKVKTLEGMVDATPQMTLRSNDIVVVGMTKQNMDMFVDDVIGEEVFDEDFFDFSIETLDVVVSSKAVRGMTIHDISFKTLTRGVYVQGIKRQGEMLPRRVNTKVHRGDVLILVGPQSAVDGVAKKIGYPAHRTSESDMIFVGFGVLLGGLIGIPTAHIAGIPLSLTTSGGALIMGLIFGWLRSLYPTFGRIPEGAVWVFNNVGLTTFVAVVGISAGPGFVSGIKQSGLSMFIAGIFVTLIPLLVGVLIGKYFFKFHPAITLGACAGSQTTTAAIGAITEAAKSQVPVLGYTVTYAVGNILLTVWGAIIVALLPH</sequence>
<feature type="transmembrane region" description="Helical" evidence="8">
    <location>
        <begin position="387"/>
        <end position="408"/>
    </location>
</feature>
<organism evidence="10 11">
    <name type="scientific">Paenibacillus selenitireducens</name>
    <dbReference type="NCBI Taxonomy" id="1324314"/>
    <lineage>
        <taxon>Bacteria</taxon>
        <taxon>Bacillati</taxon>
        <taxon>Bacillota</taxon>
        <taxon>Bacilli</taxon>
        <taxon>Bacillales</taxon>
        <taxon>Paenibacillaceae</taxon>
        <taxon>Paenibacillus</taxon>
    </lineage>
</organism>
<feature type="domain" description="RCK C-terminal" evidence="9">
    <location>
        <begin position="292"/>
        <end position="377"/>
    </location>
</feature>
<dbReference type="InterPro" id="IPR022457">
    <property type="entry name" value="Asp_Ala_antiprt"/>
</dbReference>
<feature type="transmembrane region" description="Helical" evidence="8">
    <location>
        <begin position="93"/>
        <end position="115"/>
    </location>
</feature>
<dbReference type="PANTHER" id="PTHR30445:SF9">
    <property type="match status" value="1"/>
</dbReference>
<keyword evidence="7 8" id="KW-0472">Membrane</keyword>
<dbReference type="PANTHER" id="PTHR30445">
    <property type="entry name" value="K(+)_H(+) ANTIPORTER SUBUNIT KHTT"/>
    <property type="match status" value="1"/>
</dbReference>
<comment type="caution">
    <text evidence="10">The sequence shown here is derived from an EMBL/GenBank/DDBJ whole genome shotgun (WGS) entry which is preliminary data.</text>
</comment>
<dbReference type="GO" id="GO:0006813">
    <property type="term" value="P:potassium ion transport"/>
    <property type="evidence" value="ECO:0007669"/>
    <property type="project" value="InterPro"/>
</dbReference>
<evidence type="ECO:0000256" key="2">
    <source>
        <dbReference type="ARBA" id="ARBA00009854"/>
    </source>
</evidence>
<dbReference type="Gene3D" id="3.30.70.1450">
    <property type="entry name" value="Regulator of K+ conductance, C-terminal domain"/>
    <property type="match status" value="1"/>
</dbReference>
<gene>
    <name evidence="10" type="ORF">BVG16_10470</name>
</gene>
<evidence type="ECO:0000256" key="8">
    <source>
        <dbReference type="SAM" id="Phobius"/>
    </source>
</evidence>
<name>A0A1T2XI88_9BACL</name>
<dbReference type="AlphaFoldDB" id="A0A1T2XI88"/>
<feature type="transmembrane region" description="Helical" evidence="8">
    <location>
        <begin position="414"/>
        <end position="434"/>
    </location>
</feature>
<dbReference type="SUPFAM" id="SSF116726">
    <property type="entry name" value="TrkA C-terminal domain-like"/>
    <property type="match status" value="1"/>
</dbReference>
<evidence type="ECO:0000256" key="1">
    <source>
        <dbReference type="ARBA" id="ARBA00004651"/>
    </source>
</evidence>
<dbReference type="InterPro" id="IPR006512">
    <property type="entry name" value="YidE_YbjL"/>
</dbReference>
<dbReference type="InterPro" id="IPR050144">
    <property type="entry name" value="AAE_transporter"/>
</dbReference>
<evidence type="ECO:0000256" key="5">
    <source>
        <dbReference type="ARBA" id="ARBA00022692"/>
    </source>
</evidence>
<dbReference type="GO" id="GO:0008324">
    <property type="term" value="F:monoatomic cation transmembrane transporter activity"/>
    <property type="evidence" value="ECO:0007669"/>
    <property type="project" value="InterPro"/>
</dbReference>
<evidence type="ECO:0000259" key="9">
    <source>
        <dbReference type="PROSITE" id="PS51202"/>
    </source>
</evidence>
<dbReference type="NCBIfam" id="TIGR03802">
    <property type="entry name" value="Asp_Ala_antiprt"/>
    <property type="match status" value="1"/>
</dbReference>
<feature type="transmembrane region" description="Helical" evidence="8">
    <location>
        <begin position="477"/>
        <end position="497"/>
    </location>
</feature>
<dbReference type="OrthoDB" id="9155749at2"/>
<evidence type="ECO:0000256" key="4">
    <source>
        <dbReference type="ARBA" id="ARBA00022475"/>
    </source>
</evidence>
<keyword evidence="5 8" id="KW-0812">Transmembrane</keyword>
<accession>A0A1T2XI88</accession>
<dbReference type="GO" id="GO:0005886">
    <property type="term" value="C:plasma membrane"/>
    <property type="evidence" value="ECO:0007669"/>
    <property type="project" value="UniProtKB-SubCell"/>
</dbReference>
<keyword evidence="4" id="KW-1003">Cell membrane</keyword>
<evidence type="ECO:0000313" key="11">
    <source>
        <dbReference type="Proteomes" id="UP000190188"/>
    </source>
</evidence>
<keyword evidence="6 8" id="KW-1133">Transmembrane helix</keyword>